<evidence type="ECO:0000313" key="2">
    <source>
        <dbReference type="EMBL" id="KAK3083362.1"/>
    </source>
</evidence>
<feature type="compositionally biased region" description="Basic and acidic residues" evidence="1">
    <location>
        <begin position="112"/>
        <end position="123"/>
    </location>
</feature>
<feature type="compositionally biased region" description="Polar residues" evidence="1">
    <location>
        <begin position="217"/>
        <end position="230"/>
    </location>
</feature>
<reference evidence="2" key="1">
    <citation type="submission" date="2019-08" db="EMBL/GenBank/DDBJ databases">
        <title>The improved chromosome-level genome for the pearl oyster Pinctada fucata martensii using PacBio sequencing and Hi-C.</title>
        <authorList>
            <person name="Zheng Z."/>
        </authorList>
    </citation>
    <scope>NUCLEOTIDE SEQUENCE</scope>
    <source>
        <strain evidence="2">ZZ-2019</strain>
        <tissue evidence="2">Adductor muscle</tissue>
    </source>
</reference>
<evidence type="ECO:0000256" key="1">
    <source>
        <dbReference type="SAM" id="MobiDB-lite"/>
    </source>
</evidence>
<feature type="compositionally biased region" description="Polar residues" evidence="1">
    <location>
        <begin position="124"/>
        <end position="134"/>
    </location>
</feature>
<feature type="compositionally biased region" description="Basic and acidic residues" evidence="1">
    <location>
        <begin position="204"/>
        <end position="216"/>
    </location>
</feature>
<dbReference type="AlphaFoldDB" id="A0AA88XUQ7"/>
<dbReference type="EMBL" id="VSWD01000014">
    <property type="protein sequence ID" value="KAK3083362.1"/>
    <property type="molecule type" value="Genomic_DNA"/>
</dbReference>
<name>A0AA88XUQ7_PINIB</name>
<organism evidence="2 3">
    <name type="scientific">Pinctada imbricata</name>
    <name type="common">Atlantic pearl-oyster</name>
    <name type="synonym">Pinctada martensii</name>
    <dbReference type="NCBI Taxonomy" id="66713"/>
    <lineage>
        <taxon>Eukaryota</taxon>
        <taxon>Metazoa</taxon>
        <taxon>Spiralia</taxon>
        <taxon>Lophotrochozoa</taxon>
        <taxon>Mollusca</taxon>
        <taxon>Bivalvia</taxon>
        <taxon>Autobranchia</taxon>
        <taxon>Pteriomorphia</taxon>
        <taxon>Pterioida</taxon>
        <taxon>Pterioidea</taxon>
        <taxon>Pteriidae</taxon>
        <taxon>Pinctada</taxon>
    </lineage>
</organism>
<feature type="compositionally biased region" description="Basic and acidic residues" evidence="1">
    <location>
        <begin position="135"/>
        <end position="151"/>
    </location>
</feature>
<proteinExistence type="predicted"/>
<evidence type="ECO:0000313" key="3">
    <source>
        <dbReference type="Proteomes" id="UP001186944"/>
    </source>
</evidence>
<feature type="region of interest" description="Disordered" evidence="1">
    <location>
        <begin position="59"/>
        <end position="162"/>
    </location>
</feature>
<feature type="region of interest" description="Disordered" evidence="1">
    <location>
        <begin position="174"/>
        <end position="230"/>
    </location>
</feature>
<protein>
    <submittedName>
        <fullName evidence="2">Uncharacterized protein</fullName>
    </submittedName>
</protein>
<keyword evidence="3" id="KW-1185">Reference proteome</keyword>
<dbReference type="Proteomes" id="UP001186944">
    <property type="component" value="Unassembled WGS sequence"/>
</dbReference>
<gene>
    <name evidence="2" type="ORF">FSP39_020769</name>
</gene>
<feature type="compositionally biased region" description="Basic and acidic residues" evidence="1">
    <location>
        <begin position="88"/>
        <end position="100"/>
    </location>
</feature>
<accession>A0AA88XUQ7</accession>
<feature type="compositionally biased region" description="Basic and acidic residues" evidence="1">
    <location>
        <begin position="180"/>
        <end position="193"/>
    </location>
</feature>
<sequence>MRIQPFGPKKTAKRKQAFELPVLGRKTNNAKQQIQQCGPFFGERRRTLDSDFLQILDNGSSGAYSHEMRKKRTDKQTEPITSHQRRTLSRDEKKWTDKQTEPITSHQRRTLSRFEKKWTDKQTEPITSHHWSTLSRDEKRGQTNRQSEYHHISGAHSHQMRKWTDKQTILANNITSSEHILSRDEKKRTDKQTEPITSHHRSTLSRDEKKVDRQTDRANNITLNIHDNPS</sequence>
<comment type="caution">
    <text evidence="2">The sequence shown here is derived from an EMBL/GenBank/DDBJ whole genome shotgun (WGS) entry which is preliminary data.</text>
</comment>